<evidence type="ECO:0000313" key="2">
    <source>
        <dbReference type="Proteomes" id="UP000819052"/>
    </source>
</evidence>
<keyword evidence="2" id="KW-1185">Reference proteome</keyword>
<dbReference type="Proteomes" id="UP000819052">
    <property type="component" value="Unassembled WGS sequence"/>
</dbReference>
<name>A0ABX0M6F8_9BURK</name>
<accession>A0ABX0M6F8</accession>
<proteinExistence type="predicted"/>
<protein>
    <submittedName>
        <fullName evidence="1">Uncharacterized protein</fullName>
    </submittedName>
</protein>
<reference evidence="1 2" key="1">
    <citation type="submission" date="2019-09" db="EMBL/GenBank/DDBJ databases">
        <title>Taxonomy of Antarctic Massilia spp.: description of Massilia rubra sp. nov., Massilia aquatica sp. nov., Massilia mucilaginosa sp. nov., Massilia frigida sp. nov. isolated from streams, lakes and regoliths.</title>
        <authorList>
            <person name="Holochova P."/>
            <person name="Sedlacek I."/>
            <person name="Kralova S."/>
            <person name="Maslanova I."/>
            <person name="Busse H.-J."/>
            <person name="Stankova E."/>
            <person name="Vrbovska V."/>
            <person name="Kovarovic V."/>
            <person name="Bartak M."/>
            <person name="Svec P."/>
            <person name="Pantucek R."/>
        </authorList>
    </citation>
    <scope>NUCLEOTIDE SEQUENCE [LARGE SCALE GENOMIC DNA]</scope>
    <source>
        <strain evidence="1 2">CCM 8693</strain>
    </source>
</reference>
<organism evidence="1 2">
    <name type="scientific">Massilia aquatica</name>
    <dbReference type="NCBI Taxonomy" id="2609000"/>
    <lineage>
        <taxon>Bacteria</taxon>
        <taxon>Pseudomonadati</taxon>
        <taxon>Pseudomonadota</taxon>
        <taxon>Betaproteobacteria</taxon>
        <taxon>Burkholderiales</taxon>
        <taxon>Oxalobacteraceae</taxon>
        <taxon>Telluria group</taxon>
        <taxon>Massilia</taxon>
    </lineage>
</organism>
<comment type="caution">
    <text evidence="1">The sequence shown here is derived from an EMBL/GenBank/DDBJ whole genome shotgun (WGS) entry which is preliminary data.</text>
</comment>
<sequence>MKPILKTKASKRVIRTGAAPDVPAGPAANATFDKPVFSVSSLKITKPRTAKDIERAIAQGRVAEIKLD</sequence>
<gene>
    <name evidence="1" type="ORF">F1609_03075</name>
</gene>
<dbReference type="RefSeq" id="WP_167074615.1">
    <property type="nucleotide sequence ID" value="NZ_VVIW01000002.1"/>
</dbReference>
<dbReference type="EMBL" id="VVIW01000002">
    <property type="protein sequence ID" value="NHZ39154.1"/>
    <property type="molecule type" value="Genomic_DNA"/>
</dbReference>
<evidence type="ECO:0000313" key="1">
    <source>
        <dbReference type="EMBL" id="NHZ39154.1"/>
    </source>
</evidence>